<feature type="transmembrane region" description="Helical" evidence="1">
    <location>
        <begin position="124"/>
        <end position="148"/>
    </location>
</feature>
<dbReference type="Proteomes" id="UP000463857">
    <property type="component" value="Chromosome"/>
</dbReference>
<sequence>MEETWRDGFVAAMQRKQASNEQINSELEAAADKADAEGKTPKGALGDPGEYAASLDYPDKRFKYGEALAGAAVLVGAFVLSDGLLALRDGLPYELTLGSLISWLLVFGGVLVCLYLATKFSGAAVLAVALPLLLVWAFVTQAPTAVLWQGDPVVAIVAGAIVLVLAFAYVASYLQRQNANPVRDPDSGDDIRFGDQKPSFVQLWGPLVYMAVAVLLVVVLLIV</sequence>
<keyword evidence="1" id="KW-1133">Transmembrane helix</keyword>
<reference evidence="2 3" key="1">
    <citation type="journal article" date="2018" name="Int. J. Syst. Evol. Microbiol.">
        <title>Epidermidibacterium keratini gen. nov., sp. nov., a member of the family Sporichthyaceae, isolated from keratin epidermis.</title>
        <authorList>
            <person name="Lee D.G."/>
            <person name="Trujillo M.E."/>
            <person name="Kang S."/>
            <person name="Nam J.J."/>
            <person name="Kim Y.J."/>
        </authorList>
    </citation>
    <scope>NUCLEOTIDE SEQUENCE [LARGE SCALE GENOMIC DNA]</scope>
    <source>
        <strain evidence="2 3">EPI-7</strain>
    </source>
</reference>
<dbReference type="OrthoDB" id="9860821at2"/>
<feature type="transmembrane region" description="Helical" evidence="1">
    <location>
        <begin position="67"/>
        <end position="88"/>
    </location>
</feature>
<dbReference type="AlphaFoldDB" id="A0A7L4YPZ9"/>
<keyword evidence="1" id="KW-0812">Transmembrane</keyword>
<keyword evidence="1" id="KW-0472">Membrane</keyword>
<dbReference type="EMBL" id="CP047156">
    <property type="protein sequence ID" value="QHC00983.1"/>
    <property type="molecule type" value="Genomic_DNA"/>
</dbReference>
<organism evidence="2 3">
    <name type="scientific">Epidermidibacterium keratini</name>
    <dbReference type="NCBI Taxonomy" id="1891644"/>
    <lineage>
        <taxon>Bacteria</taxon>
        <taxon>Bacillati</taxon>
        <taxon>Actinomycetota</taxon>
        <taxon>Actinomycetes</taxon>
        <taxon>Sporichthyales</taxon>
        <taxon>Sporichthyaceae</taxon>
        <taxon>Epidermidibacterium</taxon>
    </lineage>
</organism>
<evidence type="ECO:0000256" key="1">
    <source>
        <dbReference type="SAM" id="Phobius"/>
    </source>
</evidence>
<dbReference type="KEGG" id="eke:EK0264_12260"/>
<evidence type="ECO:0000313" key="2">
    <source>
        <dbReference type="EMBL" id="QHC00983.1"/>
    </source>
</evidence>
<feature type="transmembrane region" description="Helical" evidence="1">
    <location>
        <begin position="201"/>
        <end position="222"/>
    </location>
</feature>
<accession>A0A7L4YPZ9</accession>
<proteinExistence type="predicted"/>
<evidence type="ECO:0000313" key="3">
    <source>
        <dbReference type="Proteomes" id="UP000463857"/>
    </source>
</evidence>
<dbReference type="RefSeq" id="WP_159546005.1">
    <property type="nucleotide sequence ID" value="NZ_CP047156.1"/>
</dbReference>
<name>A0A7L4YPZ9_9ACTN</name>
<feature type="transmembrane region" description="Helical" evidence="1">
    <location>
        <begin position="100"/>
        <end position="117"/>
    </location>
</feature>
<dbReference type="InParanoid" id="A0A7L4YPZ9"/>
<protein>
    <submittedName>
        <fullName evidence="2">Uncharacterized protein</fullName>
    </submittedName>
</protein>
<feature type="transmembrane region" description="Helical" evidence="1">
    <location>
        <begin position="154"/>
        <end position="174"/>
    </location>
</feature>
<keyword evidence="3" id="KW-1185">Reference proteome</keyword>
<gene>
    <name evidence="2" type="ORF">EK0264_12260</name>
</gene>